<dbReference type="Proteomes" id="UP000483820">
    <property type="component" value="Chromosome II"/>
</dbReference>
<proteinExistence type="predicted"/>
<dbReference type="EMBL" id="WUAV01000002">
    <property type="protein sequence ID" value="KAF1763839.1"/>
    <property type="molecule type" value="Genomic_DNA"/>
</dbReference>
<dbReference type="InterPro" id="IPR012885">
    <property type="entry name" value="F-box_Sdz-33"/>
</dbReference>
<accession>A0A6A5H9Y5</accession>
<dbReference type="PANTHER" id="PTHR21503:SF8">
    <property type="entry name" value="F-BOX ASSOCIATED DOMAIN-CONTAINING PROTEIN-RELATED"/>
    <property type="match status" value="1"/>
</dbReference>
<protein>
    <recommendedName>
        <fullName evidence="1">Sdz-33 F-box domain-containing protein</fullName>
    </recommendedName>
</protein>
<feature type="domain" description="Sdz-33 F-box" evidence="1">
    <location>
        <begin position="171"/>
        <end position="218"/>
    </location>
</feature>
<dbReference type="PANTHER" id="PTHR21503">
    <property type="entry name" value="F-BOX-CONTAINING HYPOTHETICAL PROTEIN C.ELEGANS"/>
    <property type="match status" value="1"/>
</dbReference>
<dbReference type="RefSeq" id="XP_053588433.1">
    <property type="nucleotide sequence ID" value="XM_053724239.1"/>
</dbReference>
<dbReference type="AlphaFoldDB" id="A0A6A5H9Y5"/>
<reference evidence="2 3" key="1">
    <citation type="submission" date="2019-12" db="EMBL/GenBank/DDBJ databases">
        <title>Chromosome-level assembly of the Caenorhabditis remanei genome.</title>
        <authorList>
            <person name="Teterina A.A."/>
            <person name="Willis J.H."/>
            <person name="Phillips P.C."/>
        </authorList>
    </citation>
    <scope>NUCLEOTIDE SEQUENCE [LARGE SCALE GENOMIC DNA]</scope>
    <source>
        <strain evidence="2 3">PX506</strain>
        <tissue evidence="2">Whole organism</tissue>
    </source>
</reference>
<name>A0A6A5H9Y5_CAERE</name>
<evidence type="ECO:0000259" key="1">
    <source>
        <dbReference type="Pfam" id="PF07735"/>
    </source>
</evidence>
<evidence type="ECO:0000313" key="3">
    <source>
        <dbReference type="Proteomes" id="UP000483820"/>
    </source>
</evidence>
<sequence length="371" mass="43894">MEIDEIVKIGITSKYMESIVKACCIRIRHRLVSLDGEFSSINLYYPRVILFCCTKAFNHPNAPKLTKEDLKPWLSETSTILENTRLLFTRIYNLFQCGPYTLIINPSTQNAREVLKIPEFRNFTVLFLSAQRFKKKQLDDVMEFERDDQDLRIIKGVIPEDYYHPNLFKFTDVHYCDARWIRLEHLLSIKNNFMITLGMNNLTISDINTFLHHWMNSEYELFKFISIDIEKGPSIPLDVLFRGITVLRGYRFGKWRRLISVSSPKTRNRQIMSIVWTDSRIDMSTWSIHERPKQGDRDDEPYVPEFKVLQLLKQRRVLNLKLKRVEEFSPEKQELIKKIDDRNNQLQLRGVEFNNGWPVLRGVDASVRVLA</sequence>
<dbReference type="CTD" id="78773697"/>
<evidence type="ECO:0000313" key="2">
    <source>
        <dbReference type="EMBL" id="KAF1763839.1"/>
    </source>
</evidence>
<comment type="caution">
    <text evidence="2">The sequence shown here is derived from an EMBL/GenBank/DDBJ whole genome shotgun (WGS) entry which is preliminary data.</text>
</comment>
<dbReference type="Pfam" id="PF07735">
    <property type="entry name" value="FBA_2"/>
    <property type="match status" value="1"/>
</dbReference>
<dbReference type="KEGG" id="crq:GCK72_003785"/>
<gene>
    <name evidence="2" type="ORF">GCK72_003785</name>
</gene>
<organism evidence="2 3">
    <name type="scientific">Caenorhabditis remanei</name>
    <name type="common">Caenorhabditis vulgaris</name>
    <dbReference type="NCBI Taxonomy" id="31234"/>
    <lineage>
        <taxon>Eukaryota</taxon>
        <taxon>Metazoa</taxon>
        <taxon>Ecdysozoa</taxon>
        <taxon>Nematoda</taxon>
        <taxon>Chromadorea</taxon>
        <taxon>Rhabditida</taxon>
        <taxon>Rhabditina</taxon>
        <taxon>Rhabditomorpha</taxon>
        <taxon>Rhabditoidea</taxon>
        <taxon>Rhabditidae</taxon>
        <taxon>Peloderinae</taxon>
        <taxon>Caenorhabditis</taxon>
    </lineage>
</organism>
<dbReference type="GeneID" id="78773697"/>